<dbReference type="Ensembl" id="ENSSSCT00070023650.1">
    <property type="protein sequence ID" value="ENSSSCP00070019564.1"/>
    <property type="gene ID" value="ENSSSCG00070012124.1"/>
</dbReference>
<evidence type="ECO:0000256" key="3">
    <source>
        <dbReference type="ARBA" id="ARBA00008295"/>
    </source>
</evidence>
<evidence type="ECO:0000313" key="11">
    <source>
        <dbReference type="Ensembl" id="ENSSSCP00070019564.1"/>
    </source>
</evidence>
<evidence type="ECO:0000256" key="2">
    <source>
        <dbReference type="ARBA" id="ARBA00004651"/>
    </source>
</evidence>
<feature type="transmembrane region" description="Helical" evidence="10">
    <location>
        <begin position="176"/>
        <end position="198"/>
    </location>
</feature>
<dbReference type="Gene3D" id="1.20.140.150">
    <property type="match status" value="1"/>
</dbReference>
<evidence type="ECO:0008006" key="13">
    <source>
        <dbReference type="Google" id="ProtNLM"/>
    </source>
</evidence>
<evidence type="ECO:0000256" key="6">
    <source>
        <dbReference type="ARBA" id="ARBA00022692"/>
    </source>
</evidence>
<reference evidence="11" key="2">
    <citation type="submission" date="2025-08" db="UniProtKB">
        <authorList>
            <consortium name="Ensembl"/>
        </authorList>
    </citation>
    <scope>IDENTIFICATION</scope>
</reference>
<comment type="similarity">
    <text evidence="3">Belongs to the claudin family.</text>
</comment>
<name>A0A8D0LYA7_PIG</name>
<keyword evidence="6 10" id="KW-0812">Transmembrane</keyword>
<evidence type="ECO:0000256" key="7">
    <source>
        <dbReference type="ARBA" id="ARBA00022949"/>
    </source>
</evidence>
<feature type="transmembrane region" description="Helical" evidence="10">
    <location>
        <begin position="12"/>
        <end position="32"/>
    </location>
</feature>
<dbReference type="PANTHER" id="PTHR12002">
    <property type="entry name" value="CLAUDIN"/>
    <property type="match status" value="1"/>
</dbReference>
<dbReference type="InterPro" id="IPR006187">
    <property type="entry name" value="Claudin"/>
</dbReference>
<dbReference type="GO" id="GO:0005886">
    <property type="term" value="C:plasma membrane"/>
    <property type="evidence" value="ECO:0007669"/>
    <property type="project" value="UniProtKB-SubCell"/>
</dbReference>
<keyword evidence="5" id="KW-1003">Cell membrane</keyword>
<dbReference type="PRINTS" id="PR01077">
    <property type="entry name" value="CLAUDIN"/>
</dbReference>
<dbReference type="GO" id="GO:0005198">
    <property type="term" value="F:structural molecule activity"/>
    <property type="evidence" value="ECO:0007669"/>
    <property type="project" value="InterPro"/>
</dbReference>
<evidence type="ECO:0000256" key="5">
    <source>
        <dbReference type="ARBA" id="ARBA00022475"/>
    </source>
</evidence>
<proteinExistence type="inferred from homology"/>
<dbReference type="Proteomes" id="UP000314985">
    <property type="component" value="Unassembled WGS sequence"/>
</dbReference>
<evidence type="ECO:0000256" key="1">
    <source>
        <dbReference type="ARBA" id="ARBA00004435"/>
    </source>
</evidence>
<comment type="subcellular location">
    <subcellularLocation>
        <location evidence="1">Cell junction</location>
        <location evidence="1">Tight junction</location>
    </subcellularLocation>
    <subcellularLocation>
        <location evidence="2">Cell membrane</location>
        <topology evidence="2">Multi-pass membrane protein</topology>
    </subcellularLocation>
</comment>
<reference evidence="12" key="1">
    <citation type="submission" date="2017-08" db="EMBL/GenBank/DDBJ databases">
        <title>USMARCv1.0.</title>
        <authorList>
            <person name="Hannum G.I."/>
            <person name="Koren S."/>
            <person name="Schroeder S.G."/>
            <person name="Chin S.C."/>
            <person name="Nonneman D.J."/>
            <person name="Becker S.A."/>
            <person name="Rosen B.D."/>
            <person name="Bickhart D.M."/>
            <person name="Putnam N.H."/>
            <person name="Green R.E."/>
            <person name="Tuggle C.K."/>
            <person name="Liu H."/>
            <person name="Rohrer G.A."/>
            <person name="Warr A."/>
            <person name="Hall R."/>
            <person name="Kim K."/>
            <person name="Hume D.A."/>
            <person name="Talbot R."/>
            <person name="Chow W."/>
            <person name="Howe K."/>
            <person name="Schwartz A.S."/>
            <person name="Watson M."/>
            <person name="Archibald A.L."/>
            <person name="Phillippy A.M."/>
            <person name="Smith T.P.L."/>
        </authorList>
    </citation>
    <scope>NUCLEOTIDE SEQUENCE [LARGE SCALE GENOMIC DNA]</scope>
</reference>
<dbReference type="Pfam" id="PF13903">
    <property type="entry name" value="Claudin_2"/>
    <property type="match status" value="1"/>
</dbReference>
<keyword evidence="9 10" id="KW-0472">Membrane</keyword>
<feature type="transmembrane region" description="Helical" evidence="10">
    <location>
        <begin position="92"/>
        <end position="115"/>
    </location>
</feature>
<evidence type="ECO:0000256" key="4">
    <source>
        <dbReference type="ARBA" id="ARBA00022427"/>
    </source>
</evidence>
<sequence>MPLLISRANRQITGFAVATIGWILGTTSMGLVEWRVWYMDNTSLFPSGLACVGMWRACIYHHVSNSNRTTLCHHYLYHNTYFSLDMRVAQNLLLVASILGLLGKASTIFALRNVYMGILQKNATCESFVTSGMLNIAAGVCISIAVVWNYHSVINEEGIAFPPSFNMPFKPHSQQIGSAILVACLAAFMMLLSGLFSLSYKFALNSQVHPEVSEM</sequence>
<keyword evidence="8 10" id="KW-1133">Transmembrane helix</keyword>
<keyword evidence="4" id="KW-0796">Tight junction</keyword>
<evidence type="ECO:0000256" key="8">
    <source>
        <dbReference type="ARBA" id="ARBA00022989"/>
    </source>
</evidence>
<keyword evidence="7" id="KW-0965">Cell junction</keyword>
<dbReference type="GO" id="GO:0005923">
    <property type="term" value="C:bicellular tight junction"/>
    <property type="evidence" value="ECO:0007669"/>
    <property type="project" value="UniProtKB-SubCell"/>
</dbReference>
<organism evidence="11 12">
    <name type="scientific">Sus scrofa</name>
    <name type="common">Pig</name>
    <dbReference type="NCBI Taxonomy" id="9823"/>
    <lineage>
        <taxon>Eukaryota</taxon>
        <taxon>Metazoa</taxon>
        <taxon>Chordata</taxon>
        <taxon>Craniata</taxon>
        <taxon>Vertebrata</taxon>
        <taxon>Euteleostomi</taxon>
        <taxon>Mammalia</taxon>
        <taxon>Eutheria</taxon>
        <taxon>Laurasiatheria</taxon>
        <taxon>Artiodactyla</taxon>
        <taxon>Suina</taxon>
        <taxon>Suidae</taxon>
        <taxon>Sus</taxon>
    </lineage>
</organism>
<feature type="transmembrane region" description="Helical" evidence="10">
    <location>
        <begin position="127"/>
        <end position="148"/>
    </location>
</feature>
<accession>A0A8D0LYA7</accession>
<dbReference type="InterPro" id="IPR004031">
    <property type="entry name" value="PMP22/EMP/MP20/Claudin"/>
</dbReference>
<evidence type="ECO:0000256" key="9">
    <source>
        <dbReference type="ARBA" id="ARBA00023136"/>
    </source>
</evidence>
<evidence type="ECO:0000313" key="12">
    <source>
        <dbReference type="Proteomes" id="UP000314985"/>
    </source>
</evidence>
<evidence type="ECO:0000256" key="10">
    <source>
        <dbReference type="SAM" id="Phobius"/>
    </source>
</evidence>
<dbReference type="AlphaFoldDB" id="A0A8D0LYA7"/>
<protein>
    <recommendedName>
        <fullName evidence="13">Claudin 34</fullName>
    </recommendedName>
</protein>